<dbReference type="EMBL" id="JAFMYW010000012">
    <property type="protein sequence ID" value="MBO0952565.1"/>
    <property type="molecule type" value="Genomic_DNA"/>
</dbReference>
<accession>A0ABS3JRD1</accession>
<dbReference type="Pfam" id="PF13692">
    <property type="entry name" value="Glyco_trans_1_4"/>
    <property type="match status" value="1"/>
</dbReference>
<evidence type="ECO:0000256" key="1">
    <source>
        <dbReference type="ARBA" id="ARBA00022676"/>
    </source>
</evidence>
<comment type="caution">
    <text evidence="3">The sequence shown here is derived from an EMBL/GenBank/DDBJ whole genome shotgun (WGS) entry which is preliminary data.</text>
</comment>
<keyword evidence="1" id="KW-0328">Glycosyltransferase</keyword>
<sequence>MSIQLNFLIVSSCPEPWGGSEELWAQAAIQLRQANHQVHVAKTNVDHRHPRIKALVAAGCTLTDLHQLPPLLMRLRNRLLPVRWQAHAQQRGQQLLMQVLKSFRPDLTLVAQGNNFDGVGFADVCRRSGYVYALVAQKAVHFLFPYDWERPRIQAVYAAAQICFFVSRHNLELTQQQIGRELPQAIVVWNPVNSLLLSAFNSPELPLSASLHPIRLACVARLDLFDKGQDLLLTVLARPKWRSRPIQLTLYGKGPHQQGILELIQLLRLNGRVELGGYAADPLTIWKTHQALILPSRSEGLPLALIEAMLCGRPAIATDAGGVAELLVDNVTGFLAAGATADAIDQALERAWNRRAEWGLIGQAAARHVRATVPADAAVLFSTQLIELAHCAVTDNTVIV</sequence>
<keyword evidence="2" id="KW-0808">Transferase</keyword>
<organism evidence="3 4">
    <name type="scientific">Fibrella forsythiae</name>
    <dbReference type="NCBI Taxonomy" id="2817061"/>
    <lineage>
        <taxon>Bacteria</taxon>
        <taxon>Pseudomonadati</taxon>
        <taxon>Bacteroidota</taxon>
        <taxon>Cytophagia</taxon>
        <taxon>Cytophagales</taxon>
        <taxon>Spirosomataceae</taxon>
        <taxon>Fibrella</taxon>
    </lineage>
</organism>
<name>A0ABS3JRD1_9BACT</name>
<evidence type="ECO:0000313" key="4">
    <source>
        <dbReference type="Proteomes" id="UP000664628"/>
    </source>
</evidence>
<dbReference type="PANTHER" id="PTHR12526">
    <property type="entry name" value="GLYCOSYLTRANSFERASE"/>
    <property type="match status" value="1"/>
</dbReference>
<dbReference type="SUPFAM" id="SSF53756">
    <property type="entry name" value="UDP-Glycosyltransferase/glycogen phosphorylase"/>
    <property type="match status" value="1"/>
</dbReference>
<dbReference type="Proteomes" id="UP000664628">
    <property type="component" value="Unassembled WGS sequence"/>
</dbReference>
<proteinExistence type="predicted"/>
<keyword evidence="4" id="KW-1185">Reference proteome</keyword>
<reference evidence="3 4" key="1">
    <citation type="submission" date="2021-03" db="EMBL/GenBank/DDBJ databases">
        <title>Fibrella sp. HMF5405 genome sequencing and assembly.</title>
        <authorList>
            <person name="Kang H."/>
            <person name="Kim H."/>
            <person name="Bae S."/>
            <person name="Joh K."/>
        </authorList>
    </citation>
    <scope>NUCLEOTIDE SEQUENCE [LARGE SCALE GENOMIC DNA]</scope>
    <source>
        <strain evidence="3 4">HMF5405</strain>
    </source>
</reference>
<dbReference type="RefSeq" id="WP_207332518.1">
    <property type="nucleotide sequence ID" value="NZ_JAFMYW010000012.1"/>
</dbReference>
<dbReference type="CDD" id="cd03801">
    <property type="entry name" value="GT4_PimA-like"/>
    <property type="match status" value="1"/>
</dbReference>
<dbReference type="Gene3D" id="3.40.50.2000">
    <property type="entry name" value="Glycogen Phosphorylase B"/>
    <property type="match status" value="2"/>
</dbReference>
<evidence type="ECO:0000313" key="3">
    <source>
        <dbReference type="EMBL" id="MBO0952565.1"/>
    </source>
</evidence>
<gene>
    <name evidence="3" type="ORF">J2I46_28540</name>
</gene>
<dbReference type="PANTHER" id="PTHR12526:SF510">
    <property type="entry name" value="D-INOSITOL 3-PHOSPHATE GLYCOSYLTRANSFERASE"/>
    <property type="match status" value="1"/>
</dbReference>
<protein>
    <submittedName>
        <fullName evidence="3">Glycosyltransferase family 4 protein</fullName>
    </submittedName>
</protein>
<evidence type="ECO:0000256" key="2">
    <source>
        <dbReference type="ARBA" id="ARBA00022679"/>
    </source>
</evidence>